<dbReference type="Pfam" id="PF19850">
    <property type="entry name" value="DUF6325"/>
    <property type="match status" value="1"/>
</dbReference>
<proteinExistence type="predicted"/>
<gene>
    <name evidence="1" type="ORF">LRS13_25205</name>
</gene>
<keyword evidence="2" id="KW-1185">Reference proteome</keyword>
<evidence type="ECO:0000313" key="1">
    <source>
        <dbReference type="EMBL" id="UUY03907.1"/>
    </source>
</evidence>
<protein>
    <submittedName>
        <fullName evidence="1">DUF6325 family protein</fullName>
    </submittedName>
</protein>
<sequence length="152" mass="15650">MEASQIPVVGPVDYLVLGFPAGEQNFTGEAIDELAKLVAAGVIKVLDMMLVAKGEDGSIEGTEIHESDAGDLGRLLDAETDVALLLAEEDIAKVGATLEPGDVAAVLVWENTWAAPFATAVRRAGGELLASGRIPTQALLAAAEAELAREGA</sequence>
<dbReference type="InterPro" id="IPR046288">
    <property type="entry name" value="DUF6325"/>
</dbReference>
<reference evidence="2" key="1">
    <citation type="submission" date="2021-11" db="EMBL/GenBank/DDBJ databases">
        <title>Cultivation dependent microbiological survey of springs from the worlds oldest radium mine currently devoted to the extraction of radon-saturated water.</title>
        <authorList>
            <person name="Kapinusova G."/>
            <person name="Smrhova T."/>
            <person name="Strejcek M."/>
            <person name="Suman J."/>
            <person name="Jani K."/>
            <person name="Pajer P."/>
            <person name="Uhlik O."/>
        </authorList>
    </citation>
    <scope>NUCLEOTIDE SEQUENCE [LARGE SCALE GENOMIC DNA]</scope>
    <source>
        <strain evidence="2">J379</strain>
    </source>
</reference>
<accession>A0ABY5PHQ0</accession>
<name>A0ABY5PHQ0_9ACTN</name>
<dbReference type="EMBL" id="CP088295">
    <property type="protein sequence ID" value="UUY03907.1"/>
    <property type="molecule type" value="Genomic_DNA"/>
</dbReference>
<evidence type="ECO:0000313" key="2">
    <source>
        <dbReference type="Proteomes" id="UP001058860"/>
    </source>
</evidence>
<dbReference type="RefSeq" id="WP_353864407.1">
    <property type="nucleotide sequence ID" value="NZ_CP088295.1"/>
</dbReference>
<organism evidence="1 2">
    <name type="scientific">Svornostia abyssi</name>
    <dbReference type="NCBI Taxonomy" id="2898438"/>
    <lineage>
        <taxon>Bacteria</taxon>
        <taxon>Bacillati</taxon>
        <taxon>Actinomycetota</taxon>
        <taxon>Thermoleophilia</taxon>
        <taxon>Solirubrobacterales</taxon>
        <taxon>Baekduiaceae</taxon>
        <taxon>Svornostia</taxon>
    </lineage>
</organism>
<dbReference type="Proteomes" id="UP001058860">
    <property type="component" value="Chromosome"/>
</dbReference>